<dbReference type="EMBL" id="BAAAHC010000015">
    <property type="protein sequence ID" value="GAA0533397.1"/>
    <property type="molecule type" value="Genomic_DNA"/>
</dbReference>
<comment type="caution">
    <text evidence="2">The sequence shown here is derived from an EMBL/GenBank/DDBJ whole genome shotgun (WGS) entry which is preliminary data.</text>
</comment>
<organism evidence="2 3">
    <name type="scientific">Saccharopolyspora thermophila</name>
    <dbReference type="NCBI Taxonomy" id="89367"/>
    <lineage>
        <taxon>Bacteria</taxon>
        <taxon>Bacillati</taxon>
        <taxon>Actinomycetota</taxon>
        <taxon>Actinomycetes</taxon>
        <taxon>Pseudonocardiales</taxon>
        <taxon>Pseudonocardiaceae</taxon>
        <taxon>Saccharopolyspora</taxon>
    </lineage>
</organism>
<reference evidence="2 3" key="1">
    <citation type="journal article" date="2014" name="Int. J. Syst. Evol. Microbiol.">
        <title>Complete genome sequence of Corynebacterium casei LMG S-19264T (=DSM 44701T), isolated from a smear-ripened cheese.</title>
        <authorList>
            <consortium name="US DOE Joint Genome Institute (JGI-PGF)"/>
            <person name="Walter F."/>
            <person name="Albersmeier A."/>
            <person name="Kalinowski J."/>
            <person name="Ruckert C."/>
        </authorList>
    </citation>
    <scope>NUCLEOTIDE SEQUENCE [LARGE SCALE GENOMIC DNA]</scope>
    <source>
        <strain evidence="2 3">CGMCC 4.7206</strain>
    </source>
</reference>
<dbReference type="EMBL" id="BMMT01000004">
    <property type="protein sequence ID" value="GGI81309.1"/>
    <property type="molecule type" value="Genomic_DNA"/>
</dbReference>
<sequence>MIHMSEADILTSQLDQAFNGLEEKVQECVDKFNAAVHHIVDWAFVLGPAMLYINPRLDEVREGLEKLVKLVRTAVEHHLPVVSLIVQSNKWVADVKAPMNKLTHSTEHLLYYWEGKASEAYKDKVGQQNEAIAFIVNRADAVSAWLMDIAKYNVEYMCGLTRMATDFLGALVAASIEAATVVEIPFAVQNLAGAIGTLVTQYLNNLVDTAKRFVEALSKVRDLKSVMTDRAIVDDRWPQAVIG</sequence>
<evidence type="ECO:0000313" key="2">
    <source>
        <dbReference type="EMBL" id="GGI81309.1"/>
    </source>
</evidence>
<reference evidence="1" key="4">
    <citation type="submission" date="2023-12" db="EMBL/GenBank/DDBJ databases">
        <authorList>
            <person name="Sun Q."/>
            <person name="Inoue M."/>
        </authorList>
    </citation>
    <scope>NUCLEOTIDE SEQUENCE</scope>
    <source>
        <strain evidence="1">JCM 10664</strain>
    </source>
</reference>
<reference evidence="1 4" key="2">
    <citation type="journal article" date="2019" name="Int. J. Syst. Evol. Microbiol.">
        <title>The Global Catalogue of Microorganisms (GCM) 10K type strain sequencing project: providing services to taxonomists for standard genome sequencing and annotation.</title>
        <authorList>
            <consortium name="The Broad Institute Genomics Platform"/>
            <consortium name="The Broad Institute Genome Sequencing Center for Infectious Disease"/>
            <person name="Wu L."/>
            <person name="Ma J."/>
        </authorList>
    </citation>
    <scope>NUCLEOTIDE SEQUENCE [LARGE SCALE GENOMIC DNA]</scope>
    <source>
        <strain evidence="1 4">JCM 10664</strain>
    </source>
</reference>
<keyword evidence="4" id="KW-1185">Reference proteome</keyword>
<gene>
    <name evidence="1" type="ORF">GCM10009545_39990</name>
    <name evidence="2" type="ORF">GCM10011581_18370</name>
</gene>
<evidence type="ECO:0000313" key="4">
    <source>
        <dbReference type="Proteomes" id="UP001500220"/>
    </source>
</evidence>
<name>A0A917N9U6_9PSEU</name>
<accession>A0A917N9U6</accession>
<reference evidence="2" key="3">
    <citation type="submission" date="2020-09" db="EMBL/GenBank/DDBJ databases">
        <authorList>
            <person name="Sun Q."/>
            <person name="Zhou Y."/>
        </authorList>
    </citation>
    <scope>NUCLEOTIDE SEQUENCE</scope>
    <source>
        <strain evidence="2">CGMCC 4.7206</strain>
    </source>
</reference>
<protein>
    <submittedName>
        <fullName evidence="2">Uncharacterized protein</fullName>
    </submittedName>
</protein>
<evidence type="ECO:0000313" key="1">
    <source>
        <dbReference type="EMBL" id="GAA0533397.1"/>
    </source>
</evidence>
<dbReference type="Proteomes" id="UP001500220">
    <property type="component" value="Unassembled WGS sequence"/>
</dbReference>
<evidence type="ECO:0000313" key="3">
    <source>
        <dbReference type="Proteomes" id="UP000597989"/>
    </source>
</evidence>
<dbReference type="Proteomes" id="UP000597989">
    <property type="component" value="Unassembled WGS sequence"/>
</dbReference>
<dbReference type="AlphaFoldDB" id="A0A917N9U6"/>
<proteinExistence type="predicted"/>